<feature type="region of interest" description="Disordered" evidence="1">
    <location>
        <begin position="113"/>
        <end position="141"/>
    </location>
</feature>
<feature type="domain" description="Prion-inhibition and propagation HeLo" evidence="2">
    <location>
        <begin position="7"/>
        <end position="192"/>
    </location>
</feature>
<dbReference type="EMBL" id="JAKEKT020000013">
    <property type="protein sequence ID" value="KAL1647168.1"/>
    <property type="molecule type" value="Genomic_DNA"/>
</dbReference>
<evidence type="ECO:0000313" key="4">
    <source>
        <dbReference type="EMBL" id="KAL1647168.1"/>
    </source>
</evidence>
<dbReference type="InterPro" id="IPR038305">
    <property type="entry name" value="HeLo_sf"/>
</dbReference>
<evidence type="ECO:0008006" key="6">
    <source>
        <dbReference type="Google" id="ProtNLM"/>
    </source>
</evidence>
<evidence type="ECO:0000259" key="3">
    <source>
        <dbReference type="Pfam" id="PF24476"/>
    </source>
</evidence>
<feature type="domain" description="DUF7580" evidence="3">
    <location>
        <begin position="385"/>
        <end position="615"/>
    </location>
</feature>
<dbReference type="Gene3D" id="1.10.510.10">
    <property type="entry name" value="Transferase(Phosphotransferase) domain 1"/>
    <property type="match status" value="1"/>
</dbReference>
<dbReference type="PANTHER" id="PTHR37542">
    <property type="entry name" value="HELO DOMAIN-CONTAINING PROTEIN-RELATED"/>
    <property type="match status" value="1"/>
</dbReference>
<dbReference type="Gene3D" id="1.20.120.1020">
    <property type="entry name" value="Prion-inhibition and propagation, HeLo domain"/>
    <property type="match status" value="1"/>
</dbReference>
<evidence type="ECO:0000259" key="2">
    <source>
        <dbReference type="Pfam" id="PF14479"/>
    </source>
</evidence>
<dbReference type="InterPro" id="IPR011009">
    <property type="entry name" value="Kinase-like_dom_sf"/>
</dbReference>
<dbReference type="InterPro" id="IPR056002">
    <property type="entry name" value="DUF7580"/>
</dbReference>
<dbReference type="InterPro" id="IPR029498">
    <property type="entry name" value="HeLo_dom"/>
</dbReference>
<evidence type="ECO:0000313" key="5">
    <source>
        <dbReference type="Proteomes" id="UP001521184"/>
    </source>
</evidence>
<feature type="compositionally biased region" description="Polar residues" evidence="1">
    <location>
        <begin position="113"/>
        <end position="125"/>
    </location>
</feature>
<keyword evidence="5" id="KW-1185">Reference proteome</keyword>
<gene>
    <name evidence="4" type="ORF">SLS58_002939</name>
</gene>
<reference evidence="4 5" key="1">
    <citation type="journal article" date="2023" name="Plant Dis.">
        <title>First Report of Diplodia intermedia Causing Canker and Dieback Diseases on Apple Trees in Canada.</title>
        <authorList>
            <person name="Ellouze W."/>
            <person name="Ilyukhin E."/>
            <person name="Sulman M."/>
            <person name="Ali S."/>
        </authorList>
    </citation>
    <scope>NUCLEOTIDE SEQUENCE [LARGE SCALE GENOMIC DNA]</scope>
    <source>
        <strain evidence="4 5">M45-28</strain>
    </source>
</reference>
<dbReference type="SUPFAM" id="SSF56112">
    <property type="entry name" value="Protein kinase-like (PK-like)"/>
    <property type="match status" value="1"/>
</dbReference>
<organism evidence="4 5">
    <name type="scientific">Diplodia intermedia</name>
    <dbReference type="NCBI Taxonomy" id="856260"/>
    <lineage>
        <taxon>Eukaryota</taxon>
        <taxon>Fungi</taxon>
        <taxon>Dikarya</taxon>
        <taxon>Ascomycota</taxon>
        <taxon>Pezizomycotina</taxon>
        <taxon>Dothideomycetes</taxon>
        <taxon>Dothideomycetes incertae sedis</taxon>
        <taxon>Botryosphaeriales</taxon>
        <taxon>Botryosphaeriaceae</taxon>
        <taxon>Diplodia</taxon>
    </lineage>
</organism>
<name>A0ABR3TYY7_9PEZI</name>
<dbReference type="PANTHER" id="PTHR37542:SF3">
    <property type="entry name" value="PRION-INHIBITION AND PROPAGATION HELO DOMAIN-CONTAINING PROTEIN"/>
    <property type="match status" value="1"/>
</dbReference>
<proteinExistence type="predicted"/>
<evidence type="ECO:0000256" key="1">
    <source>
        <dbReference type="SAM" id="MobiDB-lite"/>
    </source>
</evidence>
<dbReference type="Proteomes" id="UP001521184">
    <property type="component" value="Unassembled WGS sequence"/>
</dbReference>
<sequence>MEPVSLAIGIPTLVKSCIEAYRAVSVMLALNEDAVGLKLQVCIEETRLRLWGRFWGILDENLHVTQKQEVASSRIDIDEYLELPGVESLVREILLKIDGLLKKCKKYATRYQQPEKASTSDQGAQSLAVPHEILRPSSPGKNRSLGARLRWAIADKSSFTQTLTSLVELNDGLEKMLPRHGRLSLKHALVGELLSETLDPLGQMRNRKGAVVNAAAEGSAELDAGLHSSEQSQSDFDLHSIMAKYEAFLLPMEWFKNLSIASSGQTLEHFTPPSSFVAGQGAVVDGQSVGDNDTADPVAGPQKPPTEVVLVEWKMLDTSLAKFLQTRTFEIAKLFHQHGDNHDKNESYTLSCIGYVRVPKQSPGAQVSGLVFRLPEDYRAAPAPTVVSLADMLDADFRSGAARAPDLNVRLALARNLCDALYQVQCTGWVHRMLSSRSVIFFARSGVQEASSSANLDKPYLAGWQSSRQDDQVIEKGSEGFDVGKYDGTDILFVHPKRSMTRFRRSHDIYSLGIILIEIAFWEPISAWHNAADGSVQPSVQSLTRWSDKVYTTVRQELGAEVGTAYRDAVLWCLRGPEQARLKESVSVAMELNTEEREIGIEKDFFWQVLRRLDSTRYIT</sequence>
<accession>A0ABR3TYY7</accession>
<comment type="caution">
    <text evidence="4">The sequence shown here is derived from an EMBL/GenBank/DDBJ whole genome shotgun (WGS) entry which is preliminary data.</text>
</comment>
<dbReference type="Pfam" id="PF14479">
    <property type="entry name" value="HeLo"/>
    <property type="match status" value="1"/>
</dbReference>
<protein>
    <recommendedName>
        <fullName evidence="6">Prion-inhibition and propagation HeLo domain-containing protein</fullName>
    </recommendedName>
</protein>
<dbReference type="Pfam" id="PF24476">
    <property type="entry name" value="DUF7580"/>
    <property type="match status" value="1"/>
</dbReference>